<dbReference type="Proteomes" id="UP000799324">
    <property type="component" value="Unassembled WGS sequence"/>
</dbReference>
<reference evidence="2" key="1">
    <citation type="journal article" date="2020" name="Stud. Mycol.">
        <title>101 Dothideomycetes genomes: a test case for predicting lifestyles and emergence of pathogens.</title>
        <authorList>
            <person name="Haridas S."/>
            <person name="Albert R."/>
            <person name="Binder M."/>
            <person name="Bloem J."/>
            <person name="Labutti K."/>
            <person name="Salamov A."/>
            <person name="Andreopoulos B."/>
            <person name="Baker S."/>
            <person name="Barry K."/>
            <person name="Bills G."/>
            <person name="Bluhm B."/>
            <person name="Cannon C."/>
            <person name="Castanera R."/>
            <person name="Culley D."/>
            <person name="Daum C."/>
            <person name="Ezra D."/>
            <person name="Gonzalez J."/>
            <person name="Henrissat B."/>
            <person name="Kuo A."/>
            <person name="Liang C."/>
            <person name="Lipzen A."/>
            <person name="Lutzoni F."/>
            <person name="Magnuson J."/>
            <person name="Mondo S."/>
            <person name="Nolan M."/>
            <person name="Ohm R."/>
            <person name="Pangilinan J."/>
            <person name="Park H.-J."/>
            <person name="Ramirez L."/>
            <person name="Alfaro M."/>
            <person name="Sun H."/>
            <person name="Tritt A."/>
            <person name="Yoshinaga Y."/>
            <person name="Zwiers L.-H."/>
            <person name="Turgeon B."/>
            <person name="Goodwin S."/>
            <person name="Spatafora J."/>
            <person name="Crous P."/>
            <person name="Grigoriev I."/>
        </authorList>
    </citation>
    <scope>NUCLEOTIDE SEQUENCE</scope>
    <source>
        <strain evidence="2">CBS 122681</strain>
    </source>
</reference>
<feature type="region of interest" description="Disordered" evidence="1">
    <location>
        <begin position="1"/>
        <end position="116"/>
    </location>
</feature>
<dbReference type="OrthoDB" id="3801046at2759"/>
<evidence type="ECO:0000256" key="1">
    <source>
        <dbReference type="SAM" id="MobiDB-lite"/>
    </source>
</evidence>
<dbReference type="EMBL" id="MU004358">
    <property type="protein sequence ID" value="KAF2654778.1"/>
    <property type="molecule type" value="Genomic_DNA"/>
</dbReference>
<keyword evidence="3" id="KW-1185">Reference proteome</keyword>
<gene>
    <name evidence="2" type="ORF">K491DRAFT_693445</name>
</gene>
<feature type="compositionally biased region" description="Basic and acidic residues" evidence="1">
    <location>
        <begin position="33"/>
        <end position="53"/>
    </location>
</feature>
<dbReference type="AlphaFoldDB" id="A0A6A6T7G9"/>
<feature type="compositionally biased region" description="Low complexity" evidence="1">
    <location>
        <begin position="65"/>
        <end position="78"/>
    </location>
</feature>
<evidence type="ECO:0000313" key="2">
    <source>
        <dbReference type="EMBL" id="KAF2654778.1"/>
    </source>
</evidence>
<protein>
    <submittedName>
        <fullName evidence="2">Uncharacterized protein</fullName>
    </submittedName>
</protein>
<feature type="region of interest" description="Disordered" evidence="1">
    <location>
        <begin position="135"/>
        <end position="167"/>
    </location>
</feature>
<name>A0A6A6T7G9_9PLEO</name>
<organism evidence="2 3">
    <name type="scientific">Lophiostoma macrostomum CBS 122681</name>
    <dbReference type="NCBI Taxonomy" id="1314788"/>
    <lineage>
        <taxon>Eukaryota</taxon>
        <taxon>Fungi</taxon>
        <taxon>Dikarya</taxon>
        <taxon>Ascomycota</taxon>
        <taxon>Pezizomycotina</taxon>
        <taxon>Dothideomycetes</taxon>
        <taxon>Pleosporomycetidae</taxon>
        <taxon>Pleosporales</taxon>
        <taxon>Lophiostomataceae</taxon>
        <taxon>Lophiostoma</taxon>
    </lineage>
</organism>
<feature type="compositionally biased region" description="Basic and acidic residues" evidence="1">
    <location>
        <begin position="155"/>
        <end position="167"/>
    </location>
</feature>
<proteinExistence type="predicted"/>
<feature type="compositionally biased region" description="Low complexity" evidence="1">
    <location>
        <begin position="86"/>
        <end position="107"/>
    </location>
</feature>
<evidence type="ECO:0000313" key="3">
    <source>
        <dbReference type="Proteomes" id="UP000799324"/>
    </source>
</evidence>
<sequence length="167" mass="18307">MPEKDQSDQGEYCSRRHVVTPASTSGDVVRTPQHREPSRCEAHGTHADDDHSSRTRSTSRRASRAQEATSSTPSPQSSRSRRSRRSSSSSTTSRTSTSASSVSTTPSTPQPANQTFGPLHLLSLHNLYATGQVNGVYDLGNGRRGAISGPSSEYRYYDEKHGRREDR</sequence>
<accession>A0A6A6T7G9</accession>